<dbReference type="PANTHER" id="PTHR36832">
    <property type="entry name" value="SLR1174 PROTEIN-RELATED"/>
    <property type="match status" value="1"/>
</dbReference>
<dbReference type="RefSeq" id="WP_119315884.1">
    <property type="nucleotide sequence ID" value="NZ_QXDL01000144.1"/>
</dbReference>
<keyword evidence="3" id="KW-1185">Reference proteome</keyword>
<dbReference type="Pfam" id="PF06182">
    <property type="entry name" value="ABC2_membrane_6"/>
    <property type="match status" value="1"/>
</dbReference>
<feature type="transmembrane region" description="Helical" evidence="1">
    <location>
        <begin position="176"/>
        <end position="197"/>
    </location>
</feature>
<evidence type="ECO:0000313" key="2">
    <source>
        <dbReference type="EMBL" id="RIH81896.1"/>
    </source>
</evidence>
<sequence length="267" mass="29552">MTLRRLLSRYAGFSGMAAKEFLAYNVWFWMNLFTSAVAMTIFVFFWKAIYAQADLIAGLGFQQTLNYVLLAQVIAGVGESGILWTFGYQLREGRIALELLRPLDFQGMLYAFSAGNWLTGLLSRTPLLLLALLYGLQPPADPLAYACFAVSFLLGASVMFFFEWMLGCLAFYTTEVWGLGVTLFAIQLFFSGALVPLDMMPEGLRLFAQILPFHQIVYTPVSFLAGITPVAQAPQVFLGQVAWIVGLAVASRWVFSRAVRAVTVQGG</sequence>
<dbReference type="OrthoDB" id="9788252at2"/>
<feature type="transmembrane region" description="Helical" evidence="1">
    <location>
        <begin position="237"/>
        <end position="255"/>
    </location>
</feature>
<dbReference type="EMBL" id="QXDL01000144">
    <property type="protein sequence ID" value="RIH81896.1"/>
    <property type="molecule type" value="Genomic_DNA"/>
</dbReference>
<reference evidence="2 3" key="1">
    <citation type="submission" date="2018-08" db="EMBL/GenBank/DDBJ databases">
        <title>Meiothermus terrae DSM 26712 genome sequencing project.</title>
        <authorList>
            <person name="Da Costa M.S."/>
            <person name="Albuquerque L."/>
            <person name="Raposo P."/>
            <person name="Froufe H.J.C."/>
            <person name="Barroso C.S."/>
            <person name="Egas C."/>
        </authorList>
    </citation>
    <scope>NUCLEOTIDE SEQUENCE [LARGE SCALE GENOMIC DNA]</scope>
    <source>
        <strain evidence="2 3">DSM 26712</strain>
    </source>
</reference>
<dbReference type="InterPro" id="IPR010390">
    <property type="entry name" value="ABC-2_transporter-like"/>
</dbReference>
<organism evidence="2 3">
    <name type="scientific">Calidithermus terrae</name>
    <dbReference type="NCBI Taxonomy" id="1408545"/>
    <lineage>
        <taxon>Bacteria</taxon>
        <taxon>Thermotogati</taxon>
        <taxon>Deinococcota</taxon>
        <taxon>Deinococci</taxon>
        <taxon>Thermales</taxon>
        <taxon>Thermaceae</taxon>
        <taxon>Calidithermus</taxon>
    </lineage>
</organism>
<evidence type="ECO:0000313" key="3">
    <source>
        <dbReference type="Proteomes" id="UP000265715"/>
    </source>
</evidence>
<comment type="caution">
    <text evidence="2">The sequence shown here is derived from an EMBL/GenBank/DDBJ whole genome shotgun (WGS) entry which is preliminary data.</text>
</comment>
<protein>
    <submittedName>
        <fullName evidence="2">ABC-2 family transporter protein</fullName>
    </submittedName>
</protein>
<dbReference type="PANTHER" id="PTHR36832:SF1">
    <property type="entry name" value="SLR1174 PROTEIN"/>
    <property type="match status" value="1"/>
</dbReference>
<feature type="transmembrane region" description="Helical" evidence="1">
    <location>
        <begin position="21"/>
        <end position="46"/>
    </location>
</feature>
<name>A0A399EDM1_9DEIN</name>
<keyword evidence="1" id="KW-0812">Transmembrane</keyword>
<accession>A0A399EDM1</accession>
<feature type="transmembrane region" description="Helical" evidence="1">
    <location>
        <begin position="109"/>
        <end position="136"/>
    </location>
</feature>
<gene>
    <name evidence="2" type="ORF">Mterra_02909</name>
</gene>
<proteinExistence type="predicted"/>
<feature type="transmembrane region" description="Helical" evidence="1">
    <location>
        <begin position="142"/>
        <end position="164"/>
    </location>
</feature>
<dbReference type="AlphaFoldDB" id="A0A399EDM1"/>
<keyword evidence="1" id="KW-1133">Transmembrane helix</keyword>
<dbReference type="Proteomes" id="UP000265715">
    <property type="component" value="Unassembled WGS sequence"/>
</dbReference>
<evidence type="ECO:0000256" key="1">
    <source>
        <dbReference type="SAM" id="Phobius"/>
    </source>
</evidence>
<keyword evidence="1" id="KW-0472">Membrane</keyword>